<proteinExistence type="predicted"/>
<evidence type="ECO:0000256" key="1">
    <source>
        <dbReference type="SAM" id="MobiDB-lite"/>
    </source>
</evidence>
<name>A0A9X3C326_9MYCO</name>
<dbReference type="RefSeq" id="WP_263998668.1">
    <property type="nucleotide sequence ID" value="NZ_JACKVK010000013.1"/>
</dbReference>
<feature type="region of interest" description="Disordered" evidence="1">
    <location>
        <begin position="75"/>
        <end position="96"/>
    </location>
</feature>
<evidence type="ECO:0000256" key="2">
    <source>
        <dbReference type="SAM" id="SignalP"/>
    </source>
</evidence>
<feature type="chain" id="PRO_5040826691" evidence="2">
    <location>
        <begin position="24"/>
        <end position="96"/>
    </location>
</feature>
<gene>
    <name evidence="3" type="ORF">H7K45_24470</name>
</gene>
<keyword evidence="2" id="KW-0732">Signal</keyword>
<reference evidence="3" key="1">
    <citation type="submission" date="2020-07" db="EMBL/GenBank/DDBJ databases">
        <authorList>
            <person name="Pettersson B.M.F."/>
            <person name="Behra P.R.K."/>
            <person name="Ramesh M."/>
            <person name="Das S."/>
            <person name="Dasgupta S."/>
            <person name="Kirsebom L.A."/>
        </authorList>
    </citation>
    <scope>NUCLEOTIDE SEQUENCE</scope>
    <source>
        <strain evidence="3">DSM 44838</strain>
    </source>
</reference>
<organism evidence="3 4">
    <name type="scientific">Mycobacterium yunnanensis</name>
    <dbReference type="NCBI Taxonomy" id="368477"/>
    <lineage>
        <taxon>Bacteria</taxon>
        <taxon>Bacillati</taxon>
        <taxon>Actinomycetota</taxon>
        <taxon>Actinomycetes</taxon>
        <taxon>Mycobacteriales</taxon>
        <taxon>Mycobacteriaceae</taxon>
        <taxon>Mycobacterium</taxon>
    </lineage>
</organism>
<protein>
    <submittedName>
        <fullName evidence="3">Uncharacterized protein</fullName>
    </submittedName>
</protein>
<reference evidence="3" key="2">
    <citation type="journal article" date="2022" name="BMC Genomics">
        <title>Comparative genome analysis of mycobacteria focusing on tRNA and non-coding RNA.</title>
        <authorList>
            <person name="Behra P.R.K."/>
            <person name="Pettersson B.M.F."/>
            <person name="Ramesh M."/>
            <person name="Das S."/>
            <person name="Dasgupta S."/>
            <person name="Kirsebom L.A."/>
        </authorList>
    </citation>
    <scope>NUCLEOTIDE SEQUENCE</scope>
    <source>
        <strain evidence="3">DSM 44838</strain>
    </source>
</reference>
<accession>A0A9X3C326</accession>
<dbReference type="Proteomes" id="UP001141629">
    <property type="component" value="Unassembled WGS sequence"/>
</dbReference>
<dbReference type="AlphaFoldDB" id="A0A9X3C326"/>
<feature type="signal peptide" evidence="2">
    <location>
        <begin position="1"/>
        <end position="23"/>
    </location>
</feature>
<dbReference type="EMBL" id="JACKVK010000013">
    <property type="protein sequence ID" value="MCV7423713.1"/>
    <property type="molecule type" value="Genomic_DNA"/>
</dbReference>
<evidence type="ECO:0000313" key="3">
    <source>
        <dbReference type="EMBL" id="MCV7423713.1"/>
    </source>
</evidence>
<sequence>MTNQRLKSTAAAVGACAVATAAAIVGSAGPAPHQAVAGGSGDSATTTMYTQPVVTAMKLASTTTETVALGNDDAPTAMATPEASPSVKATFYGSKG</sequence>
<evidence type="ECO:0000313" key="4">
    <source>
        <dbReference type="Proteomes" id="UP001141629"/>
    </source>
</evidence>
<keyword evidence="4" id="KW-1185">Reference proteome</keyword>
<comment type="caution">
    <text evidence="3">The sequence shown here is derived from an EMBL/GenBank/DDBJ whole genome shotgun (WGS) entry which is preliminary data.</text>
</comment>